<dbReference type="STRING" id="1798652.A3A43_00015"/>
<keyword evidence="1" id="KW-0812">Transmembrane</keyword>
<evidence type="ECO:0000313" key="3">
    <source>
        <dbReference type="Proteomes" id="UP000178495"/>
    </source>
</evidence>
<dbReference type="EMBL" id="MHLC01000004">
    <property type="protein sequence ID" value="OGZ01771.1"/>
    <property type="molecule type" value="Genomic_DNA"/>
</dbReference>
<comment type="caution">
    <text evidence="2">The sequence shown here is derived from an EMBL/GenBank/DDBJ whole genome shotgun (WGS) entry which is preliminary data.</text>
</comment>
<feature type="transmembrane region" description="Helical" evidence="1">
    <location>
        <begin position="59"/>
        <end position="80"/>
    </location>
</feature>
<keyword evidence="1" id="KW-1133">Transmembrane helix</keyword>
<evidence type="ECO:0000313" key="2">
    <source>
        <dbReference type="EMBL" id="OGZ01771.1"/>
    </source>
</evidence>
<gene>
    <name evidence="2" type="ORF">A3A43_00015</name>
</gene>
<reference evidence="2 3" key="1">
    <citation type="journal article" date="2016" name="Nat. Commun.">
        <title>Thousands of microbial genomes shed light on interconnected biogeochemical processes in an aquifer system.</title>
        <authorList>
            <person name="Anantharaman K."/>
            <person name="Brown C.T."/>
            <person name="Hug L.A."/>
            <person name="Sharon I."/>
            <person name="Castelle C.J."/>
            <person name="Probst A.J."/>
            <person name="Thomas B.C."/>
            <person name="Singh A."/>
            <person name="Wilkins M.J."/>
            <person name="Karaoz U."/>
            <person name="Brodie E.L."/>
            <person name="Williams K.H."/>
            <person name="Hubbard S.S."/>
            <person name="Banfield J.F."/>
        </authorList>
    </citation>
    <scope>NUCLEOTIDE SEQUENCE [LARGE SCALE GENOMIC DNA]</scope>
</reference>
<feature type="transmembrane region" description="Helical" evidence="1">
    <location>
        <begin position="92"/>
        <end position="112"/>
    </location>
</feature>
<feature type="transmembrane region" description="Helical" evidence="1">
    <location>
        <begin position="12"/>
        <end position="31"/>
    </location>
</feature>
<proteinExistence type="predicted"/>
<evidence type="ECO:0000256" key="1">
    <source>
        <dbReference type="SAM" id="Phobius"/>
    </source>
</evidence>
<sequence>MWERIKRSKAVSIAFGASALLVVGGWFRAYFALRATTQPLIIHFNNYEGINQIGGMGDLLNTAIFGLVVVLVNFVLALALEERDRFLGKLTAAATVVFAILLFIGFSVIVSVN</sequence>
<organism evidence="2 3">
    <name type="scientific">Candidatus Liptonbacteria bacterium RIFCSPLOWO2_01_FULL_56_20</name>
    <dbReference type="NCBI Taxonomy" id="1798652"/>
    <lineage>
        <taxon>Bacteria</taxon>
        <taxon>Candidatus Liptoniibacteriota</taxon>
    </lineage>
</organism>
<dbReference type="Proteomes" id="UP000178495">
    <property type="component" value="Unassembled WGS sequence"/>
</dbReference>
<name>A0A1G2CMA0_9BACT</name>
<evidence type="ECO:0008006" key="4">
    <source>
        <dbReference type="Google" id="ProtNLM"/>
    </source>
</evidence>
<accession>A0A1G2CMA0</accession>
<keyword evidence="1" id="KW-0472">Membrane</keyword>
<protein>
    <recommendedName>
        <fullName evidence="4">DUF1648 domain-containing protein</fullName>
    </recommendedName>
</protein>
<dbReference type="AlphaFoldDB" id="A0A1G2CMA0"/>